<reference evidence="2 3" key="1">
    <citation type="submission" date="2017-12" db="EMBL/GenBank/DDBJ databases">
        <title>Sequencing, de novo assembly and annotation of complete genome of a new Thraustochytrid species, strain FCC1311.</title>
        <authorList>
            <person name="Sedici K."/>
            <person name="Godart F."/>
            <person name="Aiese Cigliano R."/>
            <person name="Sanseverino W."/>
            <person name="Barakat M."/>
            <person name="Ortet P."/>
            <person name="Marechal E."/>
            <person name="Cagnac O."/>
            <person name="Amato A."/>
        </authorList>
    </citation>
    <scope>NUCLEOTIDE SEQUENCE [LARGE SCALE GENOMIC DNA]</scope>
</reference>
<gene>
    <name evidence="2" type="ORF">FCC1311_112582</name>
</gene>
<dbReference type="InParanoid" id="A0A2R5GWS9"/>
<dbReference type="AlphaFoldDB" id="A0A2R5GWS9"/>
<dbReference type="Proteomes" id="UP000241890">
    <property type="component" value="Unassembled WGS sequence"/>
</dbReference>
<protein>
    <submittedName>
        <fullName evidence="2">Uncharacterized protein</fullName>
    </submittedName>
</protein>
<proteinExistence type="predicted"/>
<feature type="compositionally biased region" description="Polar residues" evidence="1">
    <location>
        <begin position="153"/>
        <end position="167"/>
    </location>
</feature>
<evidence type="ECO:0000313" key="3">
    <source>
        <dbReference type="Proteomes" id="UP000241890"/>
    </source>
</evidence>
<dbReference type="EMBL" id="BEYU01000260">
    <property type="protein sequence ID" value="GBG35035.1"/>
    <property type="molecule type" value="Genomic_DNA"/>
</dbReference>
<evidence type="ECO:0000256" key="1">
    <source>
        <dbReference type="SAM" id="MobiDB-lite"/>
    </source>
</evidence>
<evidence type="ECO:0000313" key="2">
    <source>
        <dbReference type="EMBL" id="GBG35035.1"/>
    </source>
</evidence>
<name>A0A2R5GWS9_9STRA</name>
<feature type="compositionally biased region" description="Acidic residues" evidence="1">
    <location>
        <begin position="193"/>
        <end position="211"/>
    </location>
</feature>
<comment type="caution">
    <text evidence="2">The sequence shown here is derived from an EMBL/GenBank/DDBJ whole genome shotgun (WGS) entry which is preliminary data.</text>
</comment>
<organism evidence="2 3">
    <name type="scientific">Hondaea fermentalgiana</name>
    <dbReference type="NCBI Taxonomy" id="2315210"/>
    <lineage>
        <taxon>Eukaryota</taxon>
        <taxon>Sar</taxon>
        <taxon>Stramenopiles</taxon>
        <taxon>Bigyra</taxon>
        <taxon>Labyrinthulomycetes</taxon>
        <taxon>Thraustochytrida</taxon>
        <taxon>Thraustochytriidae</taxon>
        <taxon>Hondaea</taxon>
    </lineage>
</organism>
<keyword evidence="3" id="KW-1185">Reference proteome</keyword>
<sequence length="278" mass="29456">MSKRTREHISGGDSRDFVYPLVKHLVRSLRTSADRIEGVDPENWVVVKAVPGSDERAGEVVAGVRKLLQQLFEVEESLQRVISEDGSGGAKCRRIEFNPDDAVKASRAASIKKLLATENYLIGVDAILNGTSGAETTDGPASGASASREAETGANQSALDSSEAGTGNNRGGAEDGDREATTAVGENPGGAVEDAETIGALDDEDRDEDEAKWEELPDDDMIQAVRRSLQLHDPKADDFMFGGKHVPVIELAKLANILASATSSTKRIAVAAGVGFLR</sequence>
<accession>A0A2R5GWS9</accession>
<feature type="region of interest" description="Disordered" evidence="1">
    <location>
        <begin position="135"/>
        <end position="211"/>
    </location>
</feature>